<feature type="transmembrane region" description="Helical" evidence="9">
    <location>
        <begin position="7"/>
        <end position="28"/>
    </location>
</feature>
<organism evidence="11 12">
    <name type="scientific">Rodentibacter pneumotropicus</name>
    <dbReference type="NCBI Taxonomy" id="758"/>
    <lineage>
        <taxon>Bacteria</taxon>
        <taxon>Pseudomonadati</taxon>
        <taxon>Pseudomonadota</taxon>
        <taxon>Gammaproteobacteria</taxon>
        <taxon>Pasteurellales</taxon>
        <taxon>Pasteurellaceae</taxon>
        <taxon>Rodentibacter</taxon>
    </lineage>
</organism>
<gene>
    <name evidence="11" type="primary">siaT2_1</name>
    <name evidence="11" type="ORF">NCTC8284_03402</name>
</gene>
<evidence type="ECO:0000256" key="8">
    <source>
        <dbReference type="ARBA" id="ARBA00038436"/>
    </source>
</evidence>
<comment type="caution">
    <text evidence="9">Lacks conserved residue(s) required for the propagation of feature annotation.</text>
</comment>
<evidence type="ECO:0000256" key="1">
    <source>
        <dbReference type="ARBA" id="ARBA00004429"/>
    </source>
</evidence>
<keyword evidence="3" id="KW-1003">Cell membrane</keyword>
<dbReference type="GO" id="GO:0005886">
    <property type="term" value="C:plasma membrane"/>
    <property type="evidence" value="ECO:0007669"/>
    <property type="project" value="UniProtKB-SubCell"/>
</dbReference>
<evidence type="ECO:0000313" key="12">
    <source>
        <dbReference type="Proteomes" id="UP000278733"/>
    </source>
</evidence>
<evidence type="ECO:0000256" key="9">
    <source>
        <dbReference type="RuleBase" id="RU369079"/>
    </source>
</evidence>
<dbReference type="PANTHER" id="PTHR35011:SF5">
    <property type="entry name" value="SIALIC ACID TRAP TRANSPORTER SMALL PERMEASE PROTEIN SIAQ"/>
    <property type="match status" value="1"/>
</dbReference>
<keyword evidence="7 9" id="KW-0472">Membrane</keyword>
<evidence type="ECO:0000256" key="5">
    <source>
        <dbReference type="ARBA" id="ARBA00022692"/>
    </source>
</evidence>
<sequence>MKIFNKLEEWLGGALFLVIFCILIAQILSRQVFQAPLIWSEELAKLLFVYVGMLGISVAVRKQEHVYIDFLTNLMPAKVRKISNTFVQLIIFVCIFFFIHFGIRSFNSASFPIDALGGISEKWIFAALPVIAALMMIRFFQAQAQNFKEDKSYLPVSFFIISAVILLAILFFAPDWFKVLRITSYVNRVRVPSMLPYLYGLSLCS</sequence>
<dbReference type="KEGG" id="rpne:NCTC8284_03402"/>
<evidence type="ECO:0000256" key="3">
    <source>
        <dbReference type="ARBA" id="ARBA00022475"/>
    </source>
</evidence>
<evidence type="ECO:0000256" key="7">
    <source>
        <dbReference type="ARBA" id="ARBA00023136"/>
    </source>
</evidence>
<feature type="transmembrane region" description="Helical" evidence="9">
    <location>
        <begin position="82"/>
        <end position="103"/>
    </location>
</feature>
<dbReference type="EMBL" id="LR134405">
    <property type="protein sequence ID" value="VEH68172.1"/>
    <property type="molecule type" value="Genomic_DNA"/>
</dbReference>
<comment type="subcellular location">
    <subcellularLocation>
        <location evidence="1 9">Cell inner membrane</location>
        <topology evidence="1 9">Multi-pass membrane protein</topology>
    </subcellularLocation>
</comment>
<keyword evidence="6 9" id="KW-1133">Transmembrane helix</keyword>
<dbReference type="AlphaFoldDB" id="A0A3S4URN1"/>
<dbReference type="PANTHER" id="PTHR35011">
    <property type="entry name" value="2,3-DIKETO-L-GULONATE TRAP TRANSPORTER SMALL PERMEASE PROTEIN YIAM"/>
    <property type="match status" value="1"/>
</dbReference>
<dbReference type="GO" id="GO:0015740">
    <property type="term" value="P:C4-dicarboxylate transport"/>
    <property type="evidence" value="ECO:0007669"/>
    <property type="project" value="TreeGrafter"/>
</dbReference>
<dbReference type="GO" id="GO:0022857">
    <property type="term" value="F:transmembrane transporter activity"/>
    <property type="evidence" value="ECO:0007669"/>
    <property type="project" value="UniProtKB-UniRule"/>
</dbReference>
<evidence type="ECO:0000256" key="6">
    <source>
        <dbReference type="ARBA" id="ARBA00022989"/>
    </source>
</evidence>
<keyword evidence="4 9" id="KW-0997">Cell inner membrane</keyword>
<reference evidence="11 12" key="1">
    <citation type="submission" date="2018-12" db="EMBL/GenBank/DDBJ databases">
        <authorList>
            <consortium name="Pathogen Informatics"/>
        </authorList>
    </citation>
    <scope>NUCLEOTIDE SEQUENCE [LARGE SCALE GENOMIC DNA]</scope>
    <source>
        <strain evidence="11 12">NCTC8284</strain>
    </source>
</reference>
<comment type="similarity">
    <text evidence="8 9">Belongs to the TRAP transporter small permease family.</text>
</comment>
<dbReference type="InterPro" id="IPR055348">
    <property type="entry name" value="DctQ"/>
</dbReference>
<feature type="transmembrane region" description="Helical" evidence="9">
    <location>
        <begin position="152"/>
        <end position="173"/>
    </location>
</feature>
<feature type="transmembrane region" description="Helical" evidence="9">
    <location>
        <begin position="123"/>
        <end position="140"/>
    </location>
</feature>
<name>A0A3S4URN1_9PAST</name>
<dbReference type="Proteomes" id="UP000278733">
    <property type="component" value="Chromosome"/>
</dbReference>
<evidence type="ECO:0000259" key="10">
    <source>
        <dbReference type="Pfam" id="PF04290"/>
    </source>
</evidence>
<comment type="function">
    <text evidence="9">Part of the tripartite ATP-independent periplasmic (TRAP) transport system.</text>
</comment>
<evidence type="ECO:0000256" key="4">
    <source>
        <dbReference type="ARBA" id="ARBA00022519"/>
    </source>
</evidence>
<feature type="transmembrane region" description="Helical" evidence="9">
    <location>
        <begin position="43"/>
        <end position="61"/>
    </location>
</feature>
<evidence type="ECO:0000313" key="11">
    <source>
        <dbReference type="EMBL" id="VEH68172.1"/>
    </source>
</evidence>
<protein>
    <recommendedName>
        <fullName evidence="9">TRAP transporter small permease protein</fullName>
    </recommendedName>
</protein>
<comment type="subunit">
    <text evidence="9">The complex comprises the extracytoplasmic solute receptor protein and the two transmembrane proteins.</text>
</comment>
<dbReference type="InterPro" id="IPR007387">
    <property type="entry name" value="TRAP_DctQ"/>
</dbReference>
<proteinExistence type="inferred from homology"/>
<dbReference type="Pfam" id="PF04290">
    <property type="entry name" value="DctQ"/>
    <property type="match status" value="1"/>
</dbReference>
<feature type="domain" description="Tripartite ATP-independent periplasmic transporters DctQ component" evidence="10">
    <location>
        <begin position="19"/>
        <end position="147"/>
    </location>
</feature>
<accession>A0A3S4URN1</accession>
<keyword evidence="5 9" id="KW-0812">Transmembrane</keyword>
<keyword evidence="2 9" id="KW-0813">Transport</keyword>
<evidence type="ECO:0000256" key="2">
    <source>
        <dbReference type="ARBA" id="ARBA00022448"/>
    </source>
</evidence>